<feature type="transmembrane region" description="Helical" evidence="6">
    <location>
        <begin position="429"/>
        <end position="449"/>
    </location>
</feature>
<feature type="compositionally biased region" description="Polar residues" evidence="5">
    <location>
        <begin position="524"/>
        <end position="536"/>
    </location>
</feature>
<dbReference type="AlphaFoldDB" id="A0A5C3KK65"/>
<keyword evidence="3 6" id="KW-1133">Transmembrane helix</keyword>
<feature type="region of interest" description="Disordered" evidence="5">
    <location>
        <begin position="1"/>
        <end position="117"/>
    </location>
</feature>
<dbReference type="GO" id="GO:0016020">
    <property type="term" value="C:membrane"/>
    <property type="evidence" value="ECO:0007669"/>
    <property type="project" value="UniProtKB-SubCell"/>
</dbReference>
<organism evidence="7 8">
    <name type="scientific">Coprinopsis marcescibilis</name>
    <name type="common">Agaric fungus</name>
    <name type="synonym">Psathyrella marcescibilis</name>
    <dbReference type="NCBI Taxonomy" id="230819"/>
    <lineage>
        <taxon>Eukaryota</taxon>
        <taxon>Fungi</taxon>
        <taxon>Dikarya</taxon>
        <taxon>Basidiomycota</taxon>
        <taxon>Agaricomycotina</taxon>
        <taxon>Agaricomycetes</taxon>
        <taxon>Agaricomycetidae</taxon>
        <taxon>Agaricales</taxon>
        <taxon>Agaricineae</taxon>
        <taxon>Psathyrellaceae</taxon>
        <taxon>Coprinopsis</taxon>
    </lineage>
</organism>
<dbReference type="PANTHER" id="PTHR23507">
    <property type="entry name" value="ZGC:174356"/>
    <property type="match status" value="1"/>
</dbReference>
<evidence type="ECO:0000313" key="8">
    <source>
        <dbReference type="Proteomes" id="UP000307440"/>
    </source>
</evidence>
<dbReference type="InterPro" id="IPR011701">
    <property type="entry name" value="MFS"/>
</dbReference>
<feature type="region of interest" description="Disordered" evidence="5">
    <location>
        <begin position="519"/>
        <end position="538"/>
    </location>
</feature>
<feature type="transmembrane region" description="Helical" evidence="6">
    <location>
        <begin position="294"/>
        <end position="313"/>
    </location>
</feature>
<feature type="region of interest" description="Disordered" evidence="5">
    <location>
        <begin position="646"/>
        <end position="693"/>
    </location>
</feature>
<sequence>MPSLSSSATTPVVVQSTNANASASSSSTNLAVSPRKNTRFPLNRPAIPEHLLPRSKQSQSEDVAHRRWRKPSTPRGSVDKLPTVSERTPLLRDRDFRNSSTSRHPPSDEVNPHPKSPKKPFYRARPLWLVPFAIAASLVRGMTLAPRVEIYTQLACFSLHGKGHEHNPAFLAGIHVDAVKWDSASAISLYSSLDPLGPYLFASSTLNDSTPIFPRPIELPATPHNKHHNSSTTNDDSANPDPRRPPSSRCLTDPAVQAKAARLQTILTTTMGFLSALTTGWWGHFGERYGRTKVLAIATFGLFWTDLVFILASTPNLPFPLSLFSYRSEFNHASRLLLLAPIVEGLLGGWSTLQSATSAYISDCTSPGSRAQIFSRFTGVFYLGFSAGPAIAAWIIRHPGLLRVPSSSDTPPGQGLGRKPAAETQTVSAVFWIAVVCSFINFLLVLFVFPESLNQEKREKAKRAYALALGHDTGKGKEKALDFAVTGVEDVEGVGIGAIVDVEELSSPLVSSYSKSFARDHSRFPTSNTRASTSRDPTPRDGLLMRFLRPLSIFLPVYVDMPTRNALTVKRKKDWSLTLLAAGLFAWMLSSGVYQIKYLYANNTYVWGAEKLSYYISFMGGARAIFLLVLLPYLIATFKKRKPQAQVSTSTAKGKGKARAQSLHDDDDEEEDGYEEHEDLEASDVPAQGKKPAPTRLELGKAIRFDLRLSRFSLLIDIIGNLVVAIAPAPTLSAHTPLSDSLSGKGRAHKPQWAMSSSESQRMFIFASTLNSFASGMVPAVHSLALCIVQARTLAPNYGLPGEDHHDEDDYQEHQERDEESVGPSAAPVDTGTLFGAFAVLQAVGQMILGPMLFGVVYSSTLASHPKTIFIVAAGLMMFSLVLVLIVKNPVGEVRLARREKKFRKRMEAGYGAFGVPFAGPSGSGFRYIGGGKRKAKGANWEQDIETRGRSRRSKDLRGGAVPWAYNRQEGERDLNGQYQQQVARSI</sequence>
<feature type="compositionally biased region" description="Acidic residues" evidence="5">
    <location>
        <begin position="665"/>
        <end position="682"/>
    </location>
</feature>
<keyword evidence="2 6" id="KW-0812">Transmembrane</keyword>
<feature type="transmembrane region" description="Helical" evidence="6">
    <location>
        <begin position="834"/>
        <end position="857"/>
    </location>
</feature>
<evidence type="ECO:0000256" key="6">
    <source>
        <dbReference type="SAM" id="Phobius"/>
    </source>
</evidence>
<protein>
    <recommendedName>
        <fullName evidence="9">MFS general substrate transporter</fullName>
    </recommendedName>
</protein>
<evidence type="ECO:0000256" key="2">
    <source>
        <dbReference type="ARBA" id="ARBA00022692"/>
    </source>
</evidence>
<evidence type="ECO:0000256" key="4">
    <source>
        <dbReference type="ARBA" id="ARBA00023136"/>
    </source>
</evidence>
<proteinExistence type="predicted"/>
<dbReference type="GO" id="GO:0022857">
    <property type="term" value="F:transmembrane transporter activity"/>
    <property type="evidence" value="ECO:0007669"/>
    <property type="project" value="InterPro"/>
</dbReference>
<comment type="subcellular location">
    <subcellularLocation>
        <location evidence="1">Membrane</location>
        <topology evidence="1">Multi-pass membrane protein</topology>
    </subcellularLocation>
</comment>
<reference evidence="7 8" key="1">
    <citation type="journal article" date="2019" name="Nat. Ecol. Evol.">
        <title>Megaphylogeny resolves global patterns of mushroom evolution.</title>
        <authorList>
            <person name="Varga T."/>
            <person name="Krizsan K."/>
            <person name="Foldi C."/>
            <person name="Dima B."/>
            <person name="Sanchez-Garcia M."/>
            <person name="Sanchez-Ramirez S."/>
            <person name="Szollosi G.J."/>
            <person name="Szarkandi J.G."/>
            <person name="Papp V."/>
            <person name="Albert L."/>
            <person name="Andreopoulos W."/>
            <person name="Angelini C."/>
            <person name="Antonin V."/>
            <person name="Barry K.W."/>
            <person name="Bougher N.L."/>
            <person name="Buchanan P."/>
            <person name="Buyck B."/>
            <person name="Bense V."/>
            <person name="Catcheside P."/>
            <person name="Chovatia M."/>
            <person name="Cooper J."/>
            <person name="Damon W."/>
            <person name="Desjardin D."/>
            <person name="Finy P."/>
            <person name="Geml J."/>
            <person name="Haridas S."/>
            <person name="Hughes K."/>
            <person name="Justo A."/>
            <person name="Karasinski D."/>
            <person name="Kautmanova I."/>
            <person name="Kiss B."/>
            <person name="Kocsube S."/>
            <person name="Kotiranta H."/>
            <person name="LaButti K.M."/>
            <person name="Lechner B.E."/>
            <person name="Liimatainen K."/>
            <person name="Lipzen A."/>
            <person name="Lukacs Z."/>
            <person name="Mihaltcheva S."/>
            <person name="Morgado L.N."/>
            <person name="Niskanen T."/>
            <person name="Noordeloos M.E."/>
            <person name="Ohm R.A."/>
            <person name="Ortiz-Santana B."/>
            <person name="Ovrebo C."/>
            <person name="Racz N."/>
            <person name="Riley R."/>
            <person name="Savchenko A."/>
            <person name="Shiryaev A."/>
            <person name="Soop K."/>
            <person name="Spirin V."/>
            <person name="Szebenyi C."/>
            <person name="Tomsovsky M."/>
            <person name="Tulloss R.E."/>
            <person name="Uehling J."/>
            <person name="Grigoriev I.V."/>
            <person name="Vagvolgyi C."/>
            <person name="Papp T."/>
            <person name="Martin F.M."/>
            <person name="Miettinen O."/>
            <person name="Hibbett D.S."/>
            <person name="Nagy L.G."/>
        </authorList>
    </citation>
    <scope>NUCLEOTIDE SEQUENCE [LARGE SCALE GENOMIC DNA]</scope>
    <source>
        <strain evidence="7 8">CBS 121175</strain>
    </source>
</reference>
<evidence type="ECO:0000313" key="7">
    <source>
        <dbReference type="EMBL" id="TFK20295.1"/>
    </source>
</evidence>
<evidence type="ECO:0008006" key="9">
    <source>
        <dbReference type="Google" id="ProtNLM"/>
    </source>
</evidence>
<evidence type="ECO:0000256" key="3">
    <source>
        <dbReference type="ARBA" id="ARBA00022989"/>
    </source>
</evidence>
<feature type="region of interest" description="Disordered" evidence="5">
    <location>
        <begin position="799"/>
        <end position="826"/>
    </location>
</feature>
<evidence type="ECO:0000256" key="5">
    <source>
        <dbReference type="SAM" id="MobiDB-lite"/>
    </source>
</evidence>
<feature type="compositionally biased region" description="Polar residues" evidence="5">
    <location>
        <begin position="1"/>
        <end position="15"/>
    </location>
</feature>
<dbReference type="PANTHER" id="PTHR23507:SF1">
    <property type="entry name" value="FI18259P1-RELATED"/>
    <property type="match status" value="1"/>
</dbReference>
<dbReference type="OrthoDB" id="3026777at2759"/>
<feature type="transmembrane region" description="Helical" evidence="6">
    <location>
        <begin position="333"/>
        <end position="353"/>
    </location>
</feature>
<feature type="transmembrane region" description="Helical" evidence="6">
    <location>
        <begin position="764"/>
        <end position="791"/>
    </location>
</feature>
<feature type="transmembrane region" description="Helical" evidence="6">
    <location>
        <begin position="909"/>
        <end position="929"/>
    </location>
</feature>
<evidence type="ECO:0000256" key="1">
    <source>
        <dbReference type="ARBA" id="ARBA00004141"/>
    </source>
</evidence>
<dbReference type="Gene3D" id="1.20.1250.20">
    <property type="entry name" value="MFS general substrate transporter like domains"/>
    <property type="match status" value="1"/>
</dbReference>
<gene>
    <name evidence="7" type="ORF">FA15DRAFT_673617</name>
</gene>
<dbReference type="SUPFAM" id="SSF103473">
    <property type="entry name" value="MFS general substrate transporter"/>
    <property type="match status" value="2"/>
</dbReference>
<keyword evidence="8" id="KW-1185">Reference proteome</keyword>
<feature type="transmembrane region" description="Helical" evidence="6">
    <location>
        <begin position="263"/>
        <end position="282"/>
    </location>
</feature>
<dbReference type="EMBL" id="ML210305">
    <property type="protein sequence ID" value="TFK20295.1"/>
    <property type="molecule type" value="Genomic_DNA"/>
</dbReference>
<keyword evidence="4 6" id="KW-0472">Membrane</keyword>
<feature type="transmembrane region" description="Helical" evidence="6">
    <location>
        <begin position="373"/>
        <end position="396"/>
    </location>
</feature>
<feature type="compositionally biased region" description="Low complexity" evidence="5">
    <location>
        <begin position="16"/>
        <end position="29"/>
    </location>
</feature>
<feature type="transmembrane region" description="Helical" evidence="6">
    <location>
        <begin position="614"/>
        <end position="636"/>
    </location>
</feature>
<dbReference type="InterPro" id="IPR036259">
    <property type="entry name" value="MFS_trans_sf"/>
</dbReference>
<dbReference type="Proteomes" id="UP000307440">
    <property type="component" value="Unassembled WGS sequence"/>
</dbReference>
<dbReference type="Pfam" id="PF07690">
    <property type="entry name" value="MFS_1"/>
    <property type="match status" value="1"/>
</dbReference>
<accession>A0A5C3KK65</accession>
<feature type="region of interest" description="Disordered" evidence="5">
    <location>
        <begin position="217"/>
        <end position="251"/>
    </location>
</feature>
<feature type="transmembrane region" description="Helical" evidence="6">
    <location>
        <begin position="869"/>
        <end position="889"/>
    </location>
</feature>
<name>A0A5C3KK65_COPMA</name>
<feature type="transmembrane region" description="Helical" evidence="6">
    <location>
        <begin position="575"/>
        <end position="594"/>
    </location>
</feature>